<dbReference type="EMBL" id="HG994362">
    <property type="protein sequence ID" value="CAF2245797.1"/>
    <property type="molecule type" value="Genomic_DNA"/>
</dbReference>
<dbReference type="AlphaFoldDB" id="A0A817A1Z1"/>
<sequence>ESCELGLKSCAGENFICLTTAAFFSFSFAQLESSKNFIFPLHLIIVFSNNHVDHIVY</sequence>
<gene>
    <name evidence="1" type="ORF">DARMORV10_A08P20890.1</name>
</gene>
<name>A0A817A1Z1_BRANA</name>
<proteinExistence type="predicted"/>
<reference evidence="1" key="1">
    <citation type="submission" date="2021-01" db="EMBL/GenBank/DDBJ databases">
        <authorList>
            <consortium name="Genoscope - CEA"/>
            <person name="William W."/>
        </authorList>
    </citation>
    <scope>NUCLEOTIDE SEQUENCE</scope>
</reference>
<accession>A0A817A1Z1</accession>
<feature type="non-terminal residue" evidence="1">
    <location>
        <position position="57"/>
    </location>
</feature>
<protein>
    <submittedName>
        <fullName evidence="1">(rape) hypothetical protein</fullName>
    </submittedName>
</protein>
<dbReference type="Proteomes" id="UP001295469">
    <property type="component" value="Chromosome A08"/>
</dbReference>
<organism evidence="1">
    <name type="scientific">Brassica napus</name>
    <name type="common">Rape</name>
    <dbReference type="NCBI Taxonomy" id="3708"/>
    <lineage>
        <taxon>Eukaryota</taxon>
        <taxon>Viridiplantae</taxon>
        <taxon>Streptophyta</taxon>
        <taxon>Embryophyta</taxon>
        <taxon>Tracheophyta</taxon>
        <taxon>Spermatophyta</taxon>
        <taxon>Magnoliopsida</taxon>
        <taxon>eudicotyledons</taxon>
        <taxon>Gunneridae</taxon>
        <taxon>Pentapetalae</taxon>
        <taxon>rosids</taxon>
        <taxon>malvids</taxon>
        <taxon>Brassicales</taxon>
        <taxon>Brassicaceae</taxon>
        <taxon>Brassiceae</taxon>
        <taxon>Brassica</taxon>
    </lineage>
</organism>
<evidence type="ECO:0000313" key="1">
    <source>
        <dbReference type="EMBL" id="CAF2245797.1"/>
    </source>
</evidence>